<dbReference type="AlphaFoldDB" id="A0A7J7EFD6"/>
<evidence type="ECO:0000256" key="5">
    <source>
        <dbReference type="ARBA" id="ARBA00035349"/>
    </source>
</evidence>
<keyword evidence="2" id="KW-0689">Ribosomal protein</keyword>
<evidence type="ECO:0000256" key="1">
    <source>
        <dbReference type="ARBA" id="ARBA00009356"/>
    </source>
</evidence>
<dbReference type="FunFam" id="3.90.930.12:FF:000005">
    <property type="entry name" value="60S ribosomal protein L9"/>
    <property type="match status" value="1"/>
</dbReference>
<organism evidence="6 7">
    <name type="scientific">Diceros bicornis minor</name>
    <name type="common">South-central black rhinoceros</name>
    <dbReference type="NCBI Taxonomy" id="77932"/>
    <lineage>
        <taxon>Eukaryota</taxon>
        <taxon>Metazoa</taxon>
        <taxon>Chordata</taxon>
        <taxon>Craniata</taxon>
        <taxon>Vertebrata</taxon>
        <taxon>Euteleostomi</taxon>
        <taxon>Mammalia</taxon>
        <taxon>Eutheria</taxon>
        <taxon>Laurasiatheria</taxon>
        <taxon>Perissodactyla</taxon>
        <taxon>Rhinocerotidae</taxon>
        <taxon>Diceros</taxon>
    </lineage>
</organism>
<gene>
    <name evidence="6" type="ORF">HPG69_016453</name>
</gene>
<dbReference type="PANTHER" id="PTHR11655:SF16">
    <property type="entry name" value="60S RIBOSOMAL PROTEIN L9"/>
    <property type="match status" value="1"/>
</dbReference>
<protein>
    <recommendedName>
        <fullName evidence="4">Large ribosomal subunit protein uL6</fullName>
    </recommendedName>
    <alternativeName>
        <fullName evidence="5">60S ribosomal protein L9</fullName>
    </alternativeName>
</protein>
<sequence length="151" mass="17389">MRMKTILSNQTVDIPENIDITRKGHTGVMKGPRGTLQRDFNDMNVELSLLGKKKKRLWVDKWWGNRKELAMACTICCHVYSMIKGVPWGFLYKRRPVGSLPHHHCHSGGWVSLRVATLIPQATTVKNKNTRTFLDGISLKKEQFSRLMEKI</sequence>
<comment type="similarity">
    <text evidence="1">Belongs to the universal ribosomal protein uL6 family.</text>
</comment>
<dbReference type="InterPro" id="IPR000702">
    <property type="entry name" value="Ribosomal_uL6-like"/>
</dbReference>
<dbReference type="GO" id="GO:0003735">
    <property type="term" value="F:structural constituent of ribosome"/>
    <property type="evidence" value="ECO:0007669"/>
    <property type="project" value="InterPro"/>
</dbReference>
<evidence type="ECO:0000313" key="6">
    <source>
        <dbReference type="EMBL" id="KAF5914502.1"/>
    </source>
</evidence>
<dbReference type="PANTHER" id="PTHR11655">
    <property type="entry name" value="60S/50S RIBOSOMAL PROTEIN L6/L9"/>
    <property type="match status" value="1"/>
</dbReference>
<accession>A0A7J7EFD6</accession>
<dbReference type="SUPFAM" id="SSF56053">
    <property type="entry name" value="Ribosomal protein L6"/>
    <property type="match status" value="1"/>
</dbReference>
<proteinExistence type="inferred from homology"/>
<evidence type="ECO:0000256" key="3">
    <source>
        <dbReference type="ARBA" id="ARBA00023274"/>
    </source>
</evidence>
<dbReference type="EMBL" id="JACDTQ010003235">
    <property type="protein sequence ID" value="KAF5914502.1"/>
    <property type="molecule type" value="Genomic_DNA"/>
</dbReference>
<name>A0A7J7EFD6_DICBM</name>
<evidence type="ECO:0000256" key="4">
    <source>
        <dbReference type="ARBA" id="ARBA00035246"/>
    </source>
</evidence>
<keyword evidence="7" id="KW-1185">Reference proteome</keyword>
<keyword evidence="3" id="KW-0687">Ribonucleoprotein</keyword>
<dbReference type="GO" id="GO:0002181">
    <property type="term" value="P:cytoplasmic translation"/>
    <property type="evidence" value="ECO:0007669"/>
    <property type="project" value="TreeGrafter"/>
</dbReference>
<evidence type="ECO:0000256" key="2">
    <source>
        <dbReference type="ARBA" id="ARBA00022980"/>
    </source>
</evidence>
<dbReference type="GO" id="GO:0022625">
    <property type="term" value="C:cytosolic large ribosomal subunit"/>
    <property type="evidence" value="ECO:0007669"/>
    <property type="project" value="TreeGrafter"/>
</dbReference>
<evidence type="ECO:0000313" key="7">
    <source>
        <dbReference type="Proteomes" id="UP000551758"/>
    </source>
</evidence>
<dbReference type="InterPro" id="IPR036789">
    <property type="entry name" value="Ribosomal_uL6-like_a/b-dom_sf"/>
</dbReference>
<reference evidence="6 7" key="1">
    <citation type="journal article" date="2020" name="Mol. Biol. Evol.">
        <title>Interspecific Gene Flow and the Evolution of Specialization in Black and White Rhinoceros.</title>
        <authorList>
            <person name="Moodley Y."/>
            <person name="Westbury M.V."/>
            <person name="Russo I.M."/>
            <person name="Gopalakrishnan S."/>
            <person name="Rakotoarivelo A."/>
            <person name="Olsen R.A."/>
            <person name="Prost S."/>
            <person name="Tunstall T."/>
            <person name="Ryder O.A."/>
            <person name="Dalen L."/>
            <person name="Bruford M.W."/>
        </authorList>
    </citation>
    <scope>NUCLEOTIDE SEQUENCE [LARGE SCALE GENOMIC DNA]</scope>
    <source>
        <strain evidence="6">SBR-YM</strain>
        <tissue evidence="6">Skin</tissue>
    </source>
</reference>
<dbReference type="Proteomes" id="UP000551758">
    <property type="component" value="Unassembled WGS sequence"/>
</dbReference>
<dbReference type="GO" id="GO:0019843">
    <property type="term" value="F:rRNA binding"/>
    <property type="evidence" value="ECO:0007669"/>
    <property type="project" value="InterPro"/>
</dbReference>
<dbReference type="Gene3D" id="3.90.930.12">
    <property type="entry name" value="Ribosomal protein L6, alpha-beta domain"/>
    <property type="match status" value="1"/>
</dbReference>
<comment type="caution">
    <text evidence="6">The sequence shown here is derived from an EMBL/GenBank/DDBJ whole genome shotgun (WGS) entry which is preliminary data.</text>
</comment>